<gene>
    <name evidence="1" type="ORF">MCOS_LOCUS6004</name>
</gene>
<accession>A0A0R3UFT2</accession>
<protein>
    <submittedName>
        <fullName evidence="1">Uncharacterized protein</fullName>
    </submittedName>
</protein>
<dbReference type="AlphaFoldDB" id="A0A0R3UFT2"/>
<evidence type="ECO:0000313" key="1">
    <source>
        <dbReference type="EMBL" id="VDD80001.1"/>
    </source>
</evidence>
<dbReference type="EMBL" id="UXSR01005228">
    <property type="protein sequence ID" value="VDD80001.1"/>
    <property type="molecule type" value="Genomic_DNA"/>
</dbReference>
<reference evidence="1 2" key="1">
    <citation type="submission" date="2018-10" db="EMBL/GenBank/DDBJ databases">
        <authorList>
            <consortium name="Pathogen Informatics"/>
        </authorList>
    </citation>
    <scope>NUCLEOTIDE SEQUENCE [LARGE SCALE GENOMIC DNA]</scope>
</reference>
<organism evidence="1 2">
    <name type="scientific">Mesocestoides corti</name>
    <name type="common">Flatworm</name>
    <dbReference type="NCBI Taxonomy" id="53468"/>
    <lineage>
        <taxon>Eukaryota</taxon>
        <taxon>Metazoa</taxon>
        <taxon>Spiralia</taxon>
        <taxon>Lophotrochozoa</taxon>
        <taxon>Platyhelminthes</taxon>
        <taxon>Cestoda</taxon>
        <taxon>Eucestoda</taxon>
        <taxon>Cyclophyllidea</taxon>
        <taxon>Mesocestoididae</taxon>
        <taxon>Mesocestoides</taxon>
    </lineage>
</organism>
<name>A0A0R3UFT2_MESCO</name>
<dbReference type="Proteomes" id="UP000267029">
    <property type="component" value="Unassembled WGS sequence"/>
</dbReference>
<sequence>MAKVIIYFLKRKEHCQQPVDSSGGEKDVTKGGGCNRLRNGLATVPSESTSCMDATAMATWGGDSERDDNDIEDDDDDAVAGEEFIEDVPSVVSSRSSRANKRFVTASSCSDIFVVPLMQAYASNASDE</sequence>
<proteinExistence type="predicted"/>
<keyword evidence="2" id="KW-1185">Reference proteome</keyword>
<evidence type="ECO:0000313" key="2">
    <source>
        <dbReference type="Proteomes" id="UP000267029"/>
    </source>
</evidence>